<dbReference type="InterPro" id="IPR041682">
    <property type="entry name" value="AAA_14"/>
</dbReference>
<reference evidence="4" key="1">
    <citation type="submission" date="2017-09" db="EMBL/GenBank/DDBJ databases">
        <title>Depth-based differentiation of microbial function through sediment-hosted aquifers and enrichment of novel symbionts in the deep terrestrial subsurface.</title>
        <authorList>
            <person name="Probst A.J."/>
            <person name="Ladd B."/>
            <person name="Jarett J.K."/>
            <person name="Geller-Mcgrath D.E."/>
            <person name="Sieber C.M.K."/>
            <person name="Emerson J.B."/>
            <person name="Anantharaman K."/>
            <person name="Thomas B.C."/>
            <person name="Malmstrom R."/>
            <person name="Stieglmeier M."/>
            <person name="Klingl A."/>
            <person name="Woyke T."/>
            <person name="Ryan C.M."/>
            <person name="Banfield J.F."/>
        </authorList>
    </citation>
    <scope>NUCLEOTIDE SEQUENCE [LARGE SCALE GENOMIC DNA]</scope>
</reference>
<evidence type="ECO:0000313" key="3">
    <source>
        <dbReference type="EMBL" id="PIV06914.1"/>
    </source>
</evidence>
<sequence>MNLNDELKIALDNLNPWWQDVNYRYGVKPRSSYEKHLNIKSNIIDVLIGARRVGKTSIMKNIINQLLDLKVDCHQIVYFVSDARVSQDIIPEDIVNIVRSIFKISLNKKIYLFLDKVQDMPDWQRSVKYLYDNSNIKIYVTGSSSLILRSETSKLTGRFILHEILGLSFREYLEFTNQKIFKTQSKNNQLVSEYLQIGGYPEYVLNRDKQALSNIIESTLYRDLISQYRIRNPSFLKDLLDYLADKVTNCVSNQNIARDLKVNDDTAKFYLKYLQDVYLIYPVYHKGKSNKISKSSIPKYYFNDTGVLNLRSLSPKIGLLAENAAYLHLRRKTFSKEYSDIFYNEINGVEVDFDNRQEDLTEIKFRDDIVKEDIQKYQAIDKRILFVVKNKSEILSNILPMHSKITLDQYLLK</sequence>
<evidence type="ECO:0000313" key="4">
    <source>
        <dbReference type="Proteomes" id="UP000229191"/>
    </source>
</evidence>
<dbReference type="InterPro" id="IPR025420">
    <property type="entry name" value="DUF4143"/>
</dbReference>
<organism evidence="3 4">
    <name type="scientific">Candidatus Shapirobacteria bacterium CG03_land_8_20_14_0_80_35_14</name>
    <dbReference type="NCBI Taxonomy" id="1974878"/>
    <lineage>
        <taxon>Bacteria</taxon>
        <taxon>Candidatus Shapironibacteriota</taxon>
    </lineage>
</organism>
<accession>A0A2M7BN60</accession>
<evidence type="ECO:0000259" key="1">
    <source>
        <dbReference type="Pfam" id="PF13173"/>
    </source>
</evidence>
<dbReference type="Proteomes" id="UP000229191">
    <property type="component" value="Unassembled WGS sequence"/>
</dbReference>
<evidence type="ECO:0000259" key="2">
    <source>
        <dbReference type="Pfam" id="PF13635"/>
    </source>
</evidence>
<dbReference type="EMBL" id="PEVB01000093">
    <property type="protein sequence ID" value="PIV06914.1"/>
    <property type="molecule type" value="Genomic_DNA"/>
</dbReference>
<gene>
    <name evidence="3" type="ORF">COS53_03385</name>
</gene>
<protein>
    <submittedName>
        <fullName evidence="3">Uncharacterized protein</fullName>
    </submittedName>
</protein>
<comment type="caution">
    <text evidence="3">The sequence shown here is derived from an EMBL/GenBank/DDBJ whole genome shotgun (WGS) entry which is preliminary data.</text>
</comment>
<proteinExistence type="predicted"/>
<dbReference type="InterPro" id="IPR027417">
    <property type="entry name" value="P-loop_NTPase"/>
</dbReference>
<dbReference type="PANTHER" id="PTHR33295">
    <property type="entry name" value="ATPASE"/>
    <property type="match status" value="1"/>
</dbReference>
<feature type="domain" description="DUF4143" evidence="2">
    <location>
        <begin position="222"/>
        <end position="353"/>
    </location>
</feature>
<dbReference type="Pfam" id="PF13173">
    <property type="entry name" value="AAA_14"/>
    <property type="match status" value="1"/>
</dbReference>
<dbReference type="AlphaFoldDB" id="A0A2M7BN60"/>
<dbReference type="SUPFAM" id="SSF52540">
    <property type="entry name" value="P-loop containing nucleoside triphosphate hydrolases"/>
    <property type="match status" value="1"/>
</dbReference>
<feature type="domain" description="AAA" evidence="1">
    <location>
        <begin position="45"/>
        <end position="173"/>
    </location>
</feature>
<dbReference type="Gene3D" id="3.40.50.300">
    <property type="entry name" value="P-loop containing nucleotide triphosphate hydrolases"/>
    <property type="match status" value="1"/>
</dbReference>
<dbReference type="Pfam" id="PF13635">
    <property type="entry name" value="DUF4143"/>
    <property type="match status" value="1"/>
</dbReference>
<dbReference type="PANTHER" id="PTHR33295:SF18">
    <property type="entry name" value="AAA+ ATPASE DOMAIN-CONTAINING PROTEIN"/>
    <property type="match status" value="1"/>
</dbReference>
<name>A0A2M7BN60_9BACT</name>